<proteinExistence type="predicted"/>
<accession>A0A9P1D7E1</accession>
<evidence type="ECO:0000313" key="4">
    <source>
        <dbReference type="Proteomes" id="UP001152797"/>
    </source>
</evidence>
<dbReference type="AlphaFoldDB" id="A0A9P1D7E1"/>
<dbReference type="EMBL" id="CAMXCT030003424">
    <property type="protein sequence ID" value="CAL4791698.1"/>
    <property type="molecule type" value="Genomic_DNA"/>
</dbReference>
<evidence type="ECO:0000313" key="3">
    <source>
        <dbReference type="EMBL" id="CAL4791698.1"/>
    </source>
</evidence>
<comment type="caution">
    <text evidence="1">The sequence shown here is derived from an EMBL/GenBank/DDBJ whole genome shotgun (WGS) entry which is preliminary data.</text>
</comment>
<sequence>MPESCVAEGTLTLKASNIRTQLRKLLHERGNGSLLRAWRSELDSDFSQCVSLEDLQKCANNLGLPGGEAAAKLFFESASSGGVLTLLDLDKKAAVLATRFKRWATGIQPRQVFFESDDVLMRGKVLSLPDFADICRRTRLMVNGVYDITAII</sequence>
<evidence type="ECO:0000313" key="1">
    <source>
        <dbReference type="EMBL" id="CAI4004386.1"/>
    </source>
</evidence>
<reference evidence="1" key="1">
    <citation type="submission" date="2022-10" db="EMBL/GenBank/DDBJ databases">
        <authorList>
            <person name="Chen Y."/>
            <person name="Dougan E. K."/>
            <person name="Chan C."/>
            <person name="Rhodes N."/>
            <person name="Thang M."/>
        </authorList>
    </citation>
    <scope>NUCLEOTIDE SEQUENCE</scope>
</reference>
<gene>
    <name evidence="1" type="ORF">C1SCF055_LOCUS30174</name>
</gene>
<dbReference type="OrthoDB" id="10610003at2759"/>
<dbReference type="EMBL" id="CAMXCT010003424">
    <property type="protein sequence ID" value="CAI4004386.1"/>
    <property type="molecule type" value="Genomic_DNA"/>
</dbReference>
<keyword evidence="4" id="KW-1185">Reference proteome</keyword>
<dbReference type="EMBL" id="CAMXCT020003424">
    <property type="protein sequence ID" value="CAL1157761.1"/>
    <property type="molecule type" value="Genomic_DNA"/>
</dbReference>
<name>A0A9P1D7E1_9DINO</name>
<reference evidence="2" key="2">
    <citation type="submission" date="2024-04" db="EMBL/GenBank/DDBJ databases">
        <authorList>
            <person name="Chen Y."/>
            <person name="Shah S."/>
            <person name="Dougan E. K."/>
            <person name="Thang M."/>
            <person name="Chan C."/>
        </authorList>
    </citation>
    <scope>NUCLEOTIDE SEQUENCE [LARGE SCALE GENOMIC DNA]</scope>
</reference>
<protein>
    <submittedName>
        <fullName evidence="3">Ras-related protein Rab-1D</fullName>
    </submittedName>
</protein>
<evidence type="ECO:0000313" key="2">
    <source>
        <dbReference type="EMBL" id="CAL1157761.1"/>
    </source>
</evidence>
<organism evidence="1">
    <name type="scientific">Cladocopium goreaui</name>
    <dbReference type="NCBI Taxonomy" id="2562237"/>
    <lineage>
        <taxon>Eukaryota</taxon>
        <taxon>Sar</taxon>
        <taxon>Alveolata</taxon>
        <taxon>Dinophyceae</taxon>
        <taxon>Suessiales</taxon>
        <taxon>Symbiodiniaceae</taxon>
        <taxon>Cladocopium</taxon>
    </lineage>
</organism>
<dbReference type="Proteomes" id="UP001152797">
    <property type="component" value="Unassembled WGS sequence"/>
</dbReference>